<gene>
    <name evidence="2" type="ORF">PXEA_LOCUS7517</name>
</gene>
<evidence type="ECO:0000313" key="3">
    <source>
        <dbReference type="Proteomes" id="UP000784294"/>
    </source>
</evidence>
<feature type="compositionally biased region" description="Basic and acidic residues" evidence="1">
    <location>
        <begin position="132"/>
        <end position="150"/>
    </location>
</feature>
<dbReference type="AlphaFoldDB" id="A0A3S4ZKV8"/>
<feature type="compositionally biased region" description="Basic residues" evidence="1">
    <location>
        <begin position="109"/>
        <end position="122"/>
    </location>
</feature>
<organism evidence="2 3">
    <name type="scientific">Protopolystoma xenopodis</name>
    <dbReference type="NCBI Taxonomy" id="117903"/>
    <lineage>
        <taxon>Eukaryota</taxon>
        <taxon>Metazoa</taxon>
        <taxon>Spiralia</taxon>
        <taxon>Lophotrochozoa</taxon>
        <taxon>Platyhelminthes</taxon>
        <taxon>Monogenea</taxon>
        <taxon>Polyopisthocotylea</taxon>
        <taxon>Polystomatidea</taxon>
        <taxon>Polystomatidae</taxon>
        <taxon>Protopolystoma</taxon>
    </lineage>
</organism>
<proteinExistence type="predicted"/>
<name>A0A3S4ZKV8_9PLAT</name>
<protein>
    <submittedName>
        <fullName evidence="2">Uncharacterized protein</fullName>
    </submittedName>
</protein>
<feature type="region of interest" description="Disordered" evidence="1">
    <location>
        <begin position="44"/>
        <end position="150"/>
    </location>
</feature>
<dbReference type="EMBL" id="CAAALY010019925">
    <property type="protein sequence ID" value="VEL14077.1"/>
    <property type="molecule type" value="Genomic_DNA"/>
</dbReference>
<reference evidence="2" key="1">
    <citation type="submission" date="2018-11" db="EMBL/GenBank/DDBJ databases">
        <authorList>
            <consortium name="Pathogen Informatics"/>
        </authorList>
    </citation>
    <scope>NUCLEOTIDE SEQUENCE</scope>
</reference>
<comment type="caution">
    <text evidence="2">The sequence shown here is derived from an EMBL/GenBank/DDBJ whole genome shotgun (WGS) entry which is preliminary data.</text>
</comment>
<dbReference type="Proteomes" id="UP000784294">
    <property type="component" value="Unassembled WGS sequence"/>
</dbReference>
<evidence type="ECO:0000313" key="2">
    <source>
        <dbReference type="EMBL" id="VEL14077.1"/>
    </source>
</evidence>
<keyword evidence="3" id="KW-1185">Reference proteome</keyword>
<accession>A0A3S4ZKV8</accession>
<evidence type="ECO:0000256" key="1">
    <source>
        <dbReference type="SAM" id="MobiDB-lite"/>
    </source>
</evidence>
<feature type="compositionally biased region" description="Polar residues" evidence="1">
    <location>
        <begin position="57"/>
        <end position="92"/>
    </location>
</feature>
<sequence>MLYSGKPRSDSFKLLSLPRRRGSLSSLTSAPAANRLAYSIASSSIRRPGSAGRPVTTLDSGLGTSAGSSIRQTNTLGRHNMTGSGAGTSNRMGLTRQERIVSNDESKQSAHHHQQQQKRAHLHQSIPSGQFHKTDSDRPSEDRSRDKQAWDVEDDLSKEVCKVRYVSILDSHQSCLVLVHLPTALLT</sequence>
<feature type="compositionally biased region" description="Basic and acidic residues" evidence="1">
    <location>
        <begin position="96"/>
        <end position="108"/>
    </location>
</feature>